<feature type="compositionally biased region" description="Polar residues" evidence="1">
    <location>
        <begin position="1"/>
        <end position="14"/>
    </location>
</feature>
<dbReference type="InterPro" id="IPR036322">
    <property type="entry name" value="WD40_repeat_dom_sf"/>
</dbReference>
<dbReference type="VEuPathDB" id="PlasmoDB:PmUG01_12057700"/>
<dbReference type="RefSeq" id="XP_028863257.1">
    <property type="nucleotide sequence ID" value="XM_029006805.1"/>
</dbReference>
<protein>
    <submittedName>
        <fullName evidence="2">WD repeat-containing protein, putative</fullName>
    </submittedName>
</protein>
<feature type="region of interest" description="Disordered" evidence="1">
    <location>
        <begin position="81"/>
        <end position="134"/>
    </location>
</feature>
<feature type="region of interest" description="Disordered" evidence="1">
    <location>
        <begin position="366"/>
        <end position="428"/>
    </location>
</feature>
<feature type="region of interest" description="Disordered" evidence="1">
    <location>
        <begin position="493"/>
        <end position="523"/>
    </location>
</feature>
<sequence length="809" mass="93444">MKNTKYNQSNSNLHGRNKYELRCKKNGKNKNINEEESDEISDNLSDSSLSCASKYMTRGERKYGESACNLNNISNIGNNINNSNGNNSNGNNSNGNNSNGNNSNGNNSSGNNSSGNNSSGNNSSGNNSSGNNYVVRGERVNNQTQRENKDKGKNALTVDLNDNLLINNVFSKQSFVYDHYRKKDILLSLWWKNIVDLYSDILITNLYNNVSNIEILNMNNHSKDGYQYLNEGIVVFHNSKKRDNYKMSILRVITKEEVNKKNEQDFFYSSALKNNIIDDSFKKYYGKKYKHVPIIKRYNCMNIPYYATNSTILYCNKEMCNNGTNFVHDGNVIIANKSIKGKIYLYNIKKTIDRINKIEEDGMLDKELNDDDERGENENENENENEDKDDDTKFDVRQDKCEQGKRGYNLNKNYVRNNDASNEKDVKNKRIQVSEKYRKKLQQRKIYDGQLLLELVGHTKTGKGLFFKNNYLLSNGDDKNIFIYDINSNASNNTKSSSNSNSNSSNSNNNNHSSSSDNNNGKYSDDHENVCKIHPYISIKTNELYSNVRWLYDSLIIGSTYSGYFSLFDIRMKNKNTQNKFNHVSSSSSNSSNSRNVFSTSTSSSSNNVNIHSIHKKITKYEISDIDKYNSEDNNLICLSSLNNIFIFDIRFINNNLPYKIIHDNSYNNYSLNDCYFEPYQTSLQNGEYTNSTNVNYFYDHSYNNYYNEDFFNSDTFIHSLFWCNIEAFNYIGSLNNKGIINLFDVNKSKHHCVFTYGCKYIKLFKFNPFKINNFVSVDKNNILILFTLPDQIYKSDLDLYLKDNFKEE</sequence>
<reference evidence="2 3" key="1">
    <citation type="submission" date="2016-06" db="EMBL/GenBank/DDBJ databases">
        <authorList>
            <consortium name="Pathogen Informatics"/>
        </authorList>
    </citation>
    <scope>NUCLEOTIDE SEQUENCE [LARGE SCALE GENOMIC DNA]</scope>
</reference>
<gene>
    <name evidence="2" type="primary">PmUG01_12057700</name>
    <name evidence="2" type="ORF">PMUG01_12057700</name>
</gene>
<feature type="compositionally biased region" description="Polar residues" evidence="1">
    <location>
        <begin position="410"/>
        <end position="420"/>
    </location>
</feature>
<name>A0A1D3SQV1_PLAMA</name>
<dbReference type="OrthoDB" id="392215at2759"/>
<dbReference type="AlphaFoldDB" id="A0A1D3SQV1"/>
<dbReference type="OMA" id="NECQPNE"/>
<evidence type="ECO:0000256" key="1">
    <source>
        <dbReference type="SAM" id="MobiDB-lite"/>
    </source>
</evidence>
<proteinExistence type="predicted"/>
<feature type="compositionally biased region" description="Low complexity" evidence="1">
    <location>
        <begin position="81"/>
        <end position="132"/>
    </location>
</feature>
<accession>A0A1D3SQV1</accession>
<feature type="region of interest" description="Disordered" evidence="1">
    <location>
        <begin position="581"/>
        <end position="603"/>
    </location>
</feature>
<organism evidence="2 3">
    <name type="scientific">Plasmodium malariae</name>
    <dbReference type="NCBI Taxonomy" id="5858"/>
    <lineage>
        <taxon>Eukaryota</taxon>
        <taxon>Sar</taxon>
        <taxon>Alveolata</taxon>
        <taxon>Apicomplexa</taxon>
        <taxon>Aconoidasida</taxon>
        <taxon>Haemosporida</taxon>
        <taxon>Plasmodiidae</taxon>
        <taxon>Plasmodium</taxon>
        <taxon>Plasmodium (Plasmodium)</taxon>
    </lineage>
</organism>
<feature type="compositionally biased region" description="Basic and acidic residues" evidence="1">
    <location>
        <begin position="390"/>
        <end position="405"/>
    </location>
</feature>
<dbReference type="InterPro" id="IPR015943">
    <property type="entry name" value="WD40/YVTN_repeat-like_dom_sf"/>
</dbReference>
<dbReference type="Gene3D" id="2.130.10.10">
    <property type="entry name" value="YVTN repeat-like/Quinoprotein amine dehydrogenase"/>
    <property type="match status" value="1"/>
</dbReference>
<dbReference type="EMBL" id="LT594633">
    <property type="protein sequence ID" value="SCO93980.1"/>
    <property type="molecule type" value="Genomic_DNA"/>
</dbReference>
<dbReference type="SUPFAM" id="SSF50978">
    <property type="entry name" value="WD40 repeat-like"/>
    <property type="match status" value="1"/>
</dbReference>
<dbReference type="Proteomes" id="UP000219813">
    <property type="component" value="Chromosome 12"/>
</dbReference>
<dbReference type="GeneID" id="39870566"/>
<keyword evidence="3" id="KW-1185">Reference proteome</keyword>
<evidence type="ECO:0000313" key="2">
    <source>
        <dbReference type="EMBL" id="SCO93980.1"/>
    </source>
</evidence>
<feature type="region of interest" description="Disordered" evidence="1">
    <location>
        <begin position="1"/>
        <end position="46"/>
    </location>
</feature>
<dbReference type="KEGG" id="pmal:PMUG01_12057700"/>
<feature type="compositionally biased region" description="Acidic residues" evidence="1">
    <location>
        <begin position="368"/>
        <end position="389"/>
    </location>
</feature>
<feature type="compositionally biased region" description="Low complexity" evidence="1">
    <location>
        <begin position="493"/>
        <end position="520"/>
    </location>
</feature>
<evidence type="ECO:0000313" key="3">
    <source>
        <dbReference type="Proteomes" id="UP000219813"/>
    </source>
</evidence>